<dbReference type="Proteomes" id="UP001062846">
    <property type="component" value="Chromosome 10"/>
</dbReference>
<evidence type="ECO:0000313" key="1">
    <source>
        <dbReference type="EMBL" id="KAI8535228.1"/>
    </source>
</evidence>
<organism evidence="1 2">
    <name type="scientific">Rhododendron molle</name>
    <name type="common">Chinese azalea</name>
    <name type="synonym">Azalea mollis</name>
    <dbReference type="NCBI Taxonomy" id="49168"/>
    <lineage>
        <taxon>Eukaryota</taxon>
        <taxon>Viridiplantae</taxon>
        <taxon>Streptophyta</taxon>
        <taxon>Embryophyta</taxon>
        <taxon>Tracheophyta</taxon>
        <taxon>Spermatophyta</taxon>
        <taxon>Magnoliopsida</taxon>
        <taxon>eudicotyledons</taxon>
        <taxon>Gunneridae</taxon>
        <taxon>Pentapetalae</taxon>
        <taxon>asterids</taxon>
        <taxon>Ericales</taxon>
        <taxon>Ericaceae</taxon>
        <taxon>Ericoideae</taxon>
        <taxon>Rhodoreae</taxon>
        <taxon>Rhododendron</taxon>
    </lineage>
</organism>
<sequence>MKVEYATVTRYVSCPNEHCSNFAWIDPPMCARSVQIISGLLKRINRTEAELEACKVKERKLWEGELEASKREEAVGLFGDLHGLDWDVVLFGLDYGCEDNGVRNVLF</sequence>
<keyword evidence="2" id="KW-1185">Reference proteome</keyword>
<name>A0ACC0M4F3_RHOML</name>
<comment type="caution">
    <text evidence="1">The sequence shown here is derived from an EMBL/GenBank/DDBJ whole genome shotgun (WGS) entry which is preliminary data.</text>
</comment>
<dbReference type="EMBL" id="CM046397">
    <property type="protein sequence ID" value="KAI8535228.1"/>
    <property type="molecule type" value="Genomic_DNA"/>
</dbReference>
<evidence type="ECO:0000313" key="2">
    <source>
        <dbReference type="Proteomes" id="UP001062846"/>
    </source>
</evidence>
<protein>
    <submittedName>
        <fullName evidence="1">Uncharacterized protein</fullName>
    </submittedName>
</protein>
<accession>A0ACC0M4F3</accession>
<reference evidence="1" key="1">
    <citation type="submission" date="2022-02" db="EMBL/GenBank/DDBJ databases">
        <title>Plant Genome Project.</title>
        <authorList>
            <person name="Zhang R.-G."/>
        </authorList>
    </citation>
    <scope>NUCLEOTIDE SEQUENCE</scope>
    <source>
        <strain evidence="1">AT1</strain>
    </source>
</reference>
<gene>
    <name evidence="1" type="ORF">RHMOL_Rhmol10G0157700</name>
</gene>
<proteinExistence type="predicted"/>